<proteinExistence type="predicted"/>
<reference evidence="1" key="1">
    <citation type="submission" date="2015-04" db="UniProtKB">
        <authorList>
            <consortium name="EnsemblPlants"/>
        </authorList>
    </citation>
    <scope>IDENTIFICATION</scope>
    <source>
        <strain evidence="1">SL10</strain>
    </source>
</reference>
<protein>
    <submittedName>
        <fullName evidence="1">Uncharacterized protein</fullName>
    </submittedName>
</protein>
<dbReference type="HOGENOM" id="CLU_120192_3_0_1"/>
<dbReference type="AlphaFoldDB" id="A0A0E0GG61"/>
<dbReference type="Proteomes" id="UP000006591">
    <property type="component" value="Chromosome 3"/>
</dbReference>
<evidence type="ECO:0000313" key="2">
    <source>
        <dbReference type="Proteomes" id="UP000006591"/>
    </source>
</evidence>
<dbReference type="OMA" id="ENMWEAR"/>
<dbReference type="Gramene" id="ONIVA03G01750.1">
    <property type="protein sequence ID" value="ONIVA03G01750.1"/>
    <property type="gene ID" value="ONIVA03G01750"/>
</dbReference>
<accession>A0A0E0GG61</accession>
<keyword evidence="2" id="KW-1185">Reference proteome</keyword>
<organism evidence="1">
    <name type="scientific">Oryza nivara</name>
    <name type="common">Indian wild rice</name>
    <name type="synonym">Oryza sativa f. spontanea</name>
    <dbReference type="NCBI Taxonomy" id="4536"/>
    <lineage>
        <taxon>Eukaryota</taxon>
        <taxon>Viridiplantae</taxon>
        <taxon>Streptophyta</taxon>
        <taxon>Embryophyta</taxon>
        <taxon>Tracheophyta</taxon>
        <taxon>Spermatophyta</taxon>
        <taxon>Magnoliopsida</taxon>
        <taxon>Liliopsida</taxon>
        <taxon>Poales</taxon>
        <taxon>Poaceae</taxon>
        <taxon>BOP clade</taxon>
        <taxon>Oryzoideae</taxon>
        <taxon>Oryzeae</taxon>
        <taxon>Oryzinae</taxon>
        <taxon>Oryza</taxon>
    </lineage>
</organism>
<sequence>MTTTPWWLMAVAGERWPAAVEVKALLQASLLDARQHHNQQGGCTSPTFAHRAPCSWPQRIGWSPPVMEIVYYFSFAHDGWLLLCNVKLNSIPHRYILP</sequence>
<name>A0A0E0GG61_ORYNI</name>
<dbReference type="EnsemblPlants" id="ONIVA03G01750.1">
    <property type="protein sequence ID" value="ONIVA03G01750.1"/>
    <property type="gene ID" value="ONIVA03G01750"/>
</dbReference>
<evidence type="ECO:0000313" key="1">
    <source>
        <dbReference type="EnsemblPlants" id="ONIVA03G01750.1"/>
    </source>
</evidence>
<reference evidence="1" key="2">
    <citation type="submission" date="2018-04" db="EMBL/GenBank/DDBJ databases">
        <title>OnivRS2 (Oryza nivara Reference Sequence Version 2).</title>
        <authorList>
            <person name="Zhang J."/>
            <person name="Kudrna D."/>
            <person name="Lee S."/>
            <person name="Talag J."/>
            <person name="Rajasekar S."/>
            <person name="Welchert J."/>
            <person name="Hsing Y.-I."/>
            <person name="Wing R.A."/>
        </authorList>
    </citation>
    <scope>NUCLEOTIDE SEQUENCE [LARGE SCALE GENOMIC DNA]</scope>
    <source>
        <strain evidence="1">SL10</strain>
    </source>
</reference>